<protein>
    <submittedName>
        <fullName evidence="1">Uncharacterized protein</fullName>
    </submittedName>
</protein>
<dbReference type="InterPro" id="IPR038606">
    <property type="entry name" value="To_sf"/>
</dbReference>
<comment type="caution">
    <text evidence="1">The sequence shown here is derived from an EMBL/GenBank/DDBJ whole genome shotgun (WGS) entry which is preliminary data.</text>
</comment>
<organism evidence="1 2">
    <name type="scientific">Dryococelus australis</name>
    <dbReference type="NCBI Taxonomy" id="614101"/>
    <lineage>
        <taxon>Eukaryota</taxon>
        <taxon>Metazoa</taxon>
        <taxon>Ecdysozoa</taxon>
        <taxon>Arthropoda</taxon>
        <taxon>Hexapoda</taxon>
        <taxon>Insecta</taxon>
        <taxon>Pterygota</taxon>
        <taxon>Neoptera</taxon>
        <taxon>Polyneoptera</taxon>
        <taxon>Phasmatodea</taxon>
        <taxon>Verophasmatodea</taxon>
        <taxon>Anareolatae</taxon>
        <taxon>Phasmatidae</taxon>
        <taxon>Eurycanthinae</taxon>
        <taxon>Dryococelus</taxon>
    </lineage>
</organism>
<reference evidence="1 2" key="1">
    <citation type="submission" date="2023-02" db="EMBL/GenBank/DDBJ databases">
        <title>LHISI_Scaffold_Assembly.</title>
        <authorList>
            <person name="Stuart O.P."/>
            <person name="Cleave R."/>
            <person name="Magrath M.J.L."/>
            <person name="Mikheyev A.S."/>
        </authorList>
    </citation>
    <scope>NUCLEOTIDE SEQUENCE [LARGE SCALE GENOMIC DNA]</scope>
    <source>
        <strain evidence="1">Daus_M_001</strain>
        <tissue evidence="1">Leg muscle</tissue>
    </source>
</reference>
<dbReference type="Proteomes" id="UP001159363">
    <property type="component" value="Chromosome 11"/>
</dbReference>
<dbReference type="SMART" id="SM00700">
    <property type="entry name" value="JHBP"/>
    <property type="match status" value="1"/>
</dbReference>
<dbReference type="PANTHER" id="PTHR11008:SF39">
    <property type="entry name" value="CIRCADIAN CLOCK-CONTROLLED PROTEIN-LIKE PROTEIN"/>
    <property type="match status" value="1"/>
</dbReference>
<sequence>MLSECVAADHIKVCHRNDLQVDKCINASIDALRNKLKVGIPEWNVPPIEPLTLDQVVLRRGPSSALLEAVVRNAKAWGGSDFLITSLRSDLDKNEFRAEVFLPKIRFEGDYQLRMTFLLFNIQGKGFMTGSFSKEPRIIISNYTCDLFMKGHKVEKDGQQFLEFERMRFKLRVGDARFNLSDLFGGDPVLGPATNTLINENSALILEEVTPALEKSLEDIFTRIANSITLKFPYQELFP</sequence>
<gene>
    <name evidence="1" type="ORF">PR048_027313</name>
</gene>
<keyword evidence="2" id="KW-1185">Reference proteome</keyword>
<dbReference type="Pfam" id="PF06585">
    <property type="entry name" value="JHBP"/>
    <property type="match status" value="1"/>
</dbReference>
<proteinExistence type="predicted"/>
<accession>A0ABQ9GF44</accession>
<dbReference type="EMBL" id="JARBHB010000012">
    <property type="protein sequence ID" value="KAJ8871010.1"/>
    <property type="molecule type" value="Genomic_DNA"/>
</dbReference>
<dbReference type="Gene3D" id="3.15.10.30">
    <property type="entry name" value="Haemolymph juvenile hormone binding protein"/>
    <property type="match status" value="1"/>
</dbReference>
<dbReference type="InterPro" id="IPR010562">
    <property type="entry name" value="Haemolymph_juvenile_hormone-bd"/>
</dbReference>
<evidence type="ECO:0000313" key="2">
    <source>
        <dbReference type="Proteomes" id="UP001159363"/>
    </source>
</evidence>
<name>A0ABQ9GF44_9NEOP</name>
<evidence type="ECO:0000313" key="1">
    <source>
        <dbReference type="EMBL" id="KAJ8871010.1"/>
    </source>
</evidence>
<dbReference type="PANTHER" id="PTHR11008">
    <property type="entry name" value="PROTEIN TAKEOUT-LIKE PROTEIN"/>
    <property type="match status" value="1"/>
</dbReference>